<reference evidence="2 3" key="1">
    <citation type="submission" date="2020-08" db="EMBL/GenBank/DDBJ databases">
        <title>Genomic Encyclopedia of Type Strains, Phase IV (KMG-IV): sequencing the most valuable type-strain genomes for metagenomic binning, comparative biology and taxonomic classification.</title>
        <authorList>
            <person name="Goeker M."/>
        </authorList>
    </citation>
    <scope>NUCLEOTIDE SEQUENCE [LARGE SCALE GENOMIC DNA]</scope>
    <source>
        <strain evidence="2 3">DSM 12252</strain>
    </source>
</reference>
<protein>
    <submittedName>
        <fullName evidence="2">Uncharacterized protein</fullName>
    </submittedName>
</protein>
<keyword evidence="1" id="KW-0732">Signal</keyword>
<accession>A0A7W7Y8D3</accession>
<evidence type="ECO:0000256" key="1">
    <source>
        <dbReference type="SAM" id="SignalP"/>
    </source>
</evidence>
<gene>
    <name evidence="2" type="ORF">HNQ65_000679</name>
</gene>
<organism evidence="2 3">
    <name type="scientific">Prosthecobacter vanneervenii</name>
    <dbReference type="NCBI Taxonomy" id="48466"/>
    <lineage>
        <taxon>Bacteria</taxon>
        <taxon>Pseudomonadati</taxon>
        <taxon>Verrucomicrobiota</taxon>
        <taxon>Verrucomicrobiia</taxon>
        <taxon>Verrucomicrobiales</taxon>
        <taxon>Verrucomicrobiaceae</taxon>
        <taxon>Prosthecobacter</taxon>
    </lineage>
</organism>
<dbReference type="EMBL" id="JACHIG010000001">
    <property type="protein sequence ID" value="MBB5031125.1"/>
    <property type="molecule type" value="Genomic_DNA"/>
</dbReference>
<evidence type="ECO:0000313" key="2">
    <source>
        <dbReference type="EMBL" id="MBB5031125.1"/>
    </source>
</evidence>
<comment type="caution">
    <text evidence="2">The sequence shown here is derived from an EMBL/GenBank/DDBJ whole genome shotgun (WGS) entry which is preliminary data.</text>
</comment>
<evidence type="ECO:0000313" key="3">
    <source>
        <dbReference type="Proteomes" id="UP000590740"/>
    </source>
</evidence>
<dbReference type="RefSeq" id="WP_184338067.1">
    <property type="nucleotide sequence ID" value="NZ_JACHIG010000001.1"/>
</dbReference>
<proteinExistence type="predicted"/>
<dbReference type="Proteomes" id="UP000590740">
    <property type="component" value="Unassembled WGS sequence"/>
</dbReference>
<keyword evidence="3" id="KW-1185">Reference proteome</keyword>
<sequence>MKTLLCLCAALLILVVNSQAKKDALPKAPLGAPLKVSVPLKYLDAAEAYQKLKESFPKIAEMVQDIQIGPNALTLNSGHAQYAELRKKLAEMDVRPNIMLLRAVISEVQADGTEKEISQRKVTFIEGRPWSSYEMIGDKKFKLSMTVTTFKHTPAENPSK</sequence>
<feature type="signal peptide" evidence="1">
    <location>
        <begin position="1"/>
        <end position="20"/>
    </location>
</feature>
<name>A0A7W7Y8D3_9BACT</name>
<dbReference type="AlphaFoldDB" id="A0A7W7Y8D3"/>
<feature type="chain" id="PRO_5031312285" evidence="1">
    <location>
        <begin position="21"/>
        <end position="160"/>
    </location>
</feature>